<sequence length="67" mass="7623">MVVSLPGLGRRCLSFLLDQWRPRSCSAVSLDLIVHGSELACIEKLAKSFWFIIDQQNRTDICNELND</sequence>
<name>A0A3M7T200_BRAPC</name>
<comment type="caution">
    <text evidence="1">The sequence shown here is derived from an EMBL/GenBank/DDBJ whole genome shotgun (WGS) entry which is preliminary data.</text>
</comment>
<gene>
    <name evidence="1" type="ORF">BpHYR1_018112</name>
</gene>
<organism evidence="1 2">
    <name type="scientific">Brachionus plicatilis</name>
    <name type="common">Marine rotifer</name>
    <name type="synonym">Brachionus muelleri</name>
    <dbReference type="NCBI Taxonomy" id="10195"/>
    <lineage>
        <taxon>Eukaryota</taxon>
        <taxon>Metazoa</taxon>
        <taxon>Spiralia</taxon>
        <taxon>Gnathifera</taxon>
        <taxon>Rotifera</taxon>
        <taxon>Eurotatoria</taxon>
        <taxon>Monogononta</taxon>
        <taxon>Pseudotrocha</taxon>
        <taxon>Ploima</taxon>
        <taxon>Brachionidae</taxon>
        <taxon>Brachionus</taxon>
    </lineage>
</organism>
<evidence type="ECO:0000313" key="1">
    <source>
        <dbReference type="EMBL" id="RNA42032.1"/>
    </source>
</evidence>
<evidence type="ECO:0000313" key="2">
    <source>
        <dbReference type="Proteomes" id="UP000276133"/>
    </source>
</evidence>
<protein>
    <submittedName>
        <fullName evidence="1">Uncharacterized protein</fullName>
    </submittedName>
</protein>
<dbReference type="EMBL" id="REGN01000424">
    <property type="protein sequence ID" value="RNA42032.1"/>
    <property type="molecule type" value="Genomic_DNA"/>
</dbReference>
<keyword evidence="2" id="KW-1185">Reference proteome</keyword>
<reference evidence="1 2" key="1">
    <citation type="journal article" date="2018" name="Sci. Rep.">
        <title>Genomic signatures of local adaptation to the degree of environmental predictability in rotifers.</title>
        <authorList>
            <person name="Franch-Gras L."/>
            <person name="Hahn C."/>
            <person name="Garcia-Roger E.M."/>
            <person name="Carmona M.J."/>
            <person name="Serra M."/>
            <person name="Gomez A."/>
        </authorList>
    </citation>
    <scope>NUCLEOTIDE SEQUENCE [LARGE SCALE GENOMIC DNA]</scope>
    <source>
        <strain evidence="1">HYR1</strain>
    </source>
</reference>
<accession>A0A3M7T200</accession>
<dbReference type="AlphaFoldDB" id="A0A3M7T200"/>
<dbReference type="Proteomes" id="UP000276133">
    <property type="component" value="Unassembled WGS sequence"/>
</dbReference>
<proteinExistence type="predicted"/>